<dbReference type="PANTHER" id="PTHR43046">
    <property type="entry name" value="GDP-MANNOSE MANNOSYL HYDROLASE"/>
    <property type="match status" value="1"/>
</dbReference>
<dbReference type="InterPro" id="IPR000086">
    <property type="entry name" value="NUDIX_hydrolase_dom"/>
</dbReference>
<dbReference type="AlphaFoldDB" id="A0A7Y9I903"/>
<dbReference type="Pfam" id="PF00293">
    <property type="entry name" value="NUDIX"/>
    <property type="match status" value="1"/>
</dbReference>
<comment type="cofactor">
    <cofactor evidence="1">
        <name>Mg(2+)</name>
        <dbReference type="ChEBI" id="CHEBI:18420"/>
    </cofactor>
</comment>
<dbReference type="SUPFAM" id="SSF55811">
    <property type="entry name" value="Nudix"/>
    <property type="match status" value="1"/>
</dbReference>
<dbReference type="InterPro" id="IPR015797">
    <property type="entry name" value="NUDIX_hydrolase-like_dom_sf"/>
</dbReference>
<accession>A0A7Y9I903</accession>
<dbReference type="RefSeq" id="WP_179753214.1">
    <property type="nucleotide sequence ID" value="NZ_JACCBU010000001.1"/>
</dbReference>
<sequence>MTSPRFTVVPAAYLIFLRDGQVLLQYRSGTGYRDDHWAVAAAGHVEAGESVLAAGVREAAEELGVTVREQDLVGVTTLHRTNDDPAERRGTVEDERCDYFFVVTAWQGEPKIMEPEKAADLRWFPLDRLPDPVVPHELRVLEAVRDERAGRSRVPAIMLHGW</sequence>
<feature type="domain" description="Nudix hydrolase" evidence="3">
    <location>
        <begin position="7"/>
        <end position="146"/>
    </location>
</feature>
<dbReference type="EMBL" id="JACCBU010000001">
    <property type="protein sequence ID" value="NYE72432.1"/>
    <property type="molecule type" value="Genomic_DNA"/>
</dbReference>
<evidence type="ECO:0000259" key="3">
    <source>
        <dbReference type="PROSITE" id="PS51462"/>
    </source>
</evidence>
<dbReference type="Gene3D" id="3.90.79.10">
    <property type="entry name" value="Nucleoside Triphosphate Pyrophosphohydrolase"/>
    <property type="match status" value="1"/>
</dbReference>
<proteinExistence type="predicted"/>
<dbReference type="CDD" id="cd04683">
    <property type="entry name" value="NUDIX_Hydrolase"/>
    <property type="match status" value="1"/>
</dbReference>
<dbReference type="Proteomes" id="UP000569914">
    <property type="component" value="Unassembled WGS sequence"/>
</dbReference>
<keyword evidence="2" id="KW-0378">Hydrolase</keyword>
<evidence type="ECO:0000313" key="4">
    <source>
        <dbReference type="EMBL" id="NYE72432.1"/>
    </source>
</evidence>
<dbReference type="PROSITE" id="PS51462">
    <property type="entry name" value="NUDIX"/>
    <property type="match status" value="1"/>
</dbReference>
<dbReference type="PANTHER" id="PTHR43046:SF16">
    <property type="entry name" value="ADP-RIBOSE PYROPHOSPHATASE YJHB-RELATED"/>
    <property type="match status" value="1"/>
</dbReference>
<keyword evidence="5" id="KW-1185">Reference proteome</keyword>
<comment type="caution">
    <text evidence="4">The sequence shown here is derived from an EMBL/GenBank/DDBJ whole genome shotgun (WGS) entry which is preliminary data.</text>
</comment>
<dbReference type="GO" id="GO:0016787">
    <property type="term" value="F:hydrolase activity"/>
    <property type="evidence" value="ECO:0007669"/>
    <property type="project" value="UniProtKB-KW"/>
</dbReference>
<name>A0A7Y9I903_9ACTN</name>
<evidence type="ECO:0000256" key="2">
    <source>
        <dbReference type="ARBA" id="ARBA00022801"/>
    </source>
</evidence>
<organism evidence="4 5">
    <name type="scientific">Microlunatus parietis</name>
    <dbReference type="NCBI Taxonomy" id="682979"/>
    <lineage>
        <taxon>Bacteria</taxon>
        <taxon>Bacillati</taxon>
        <taxon>Actinomycetota</taxon>
        <taxon>Actinomycetes</taxon>
        <taxon>Propionibacteriales</taxon>
        <taxon>Propionibacteriaceae</taxon>
        <taxon>Microlunatus</taxon>
    </lineage>
</organism>
<evidence type="ECO:0000313" key="5">
    <source>
        <dbReference type="Proteomes" id="UP000569914"/>
    </source>
</evidence>
<reference evidence="4 5" key="1">
    <citation type="submission" date="2020-07" db="EMBL/GenBank/DDBJ databases">
        <title>Sequencing the genomes of 1000 actinobacteria strains.</title>
        <authorList>
            <person name="Klenk H.-P."/>
        </authorList>
    </citation>
    <scope>NUCLEOTIDE SEQUENCE [LARGE SCALE GENOMIC DNA]</scope>
    <source>
        <strain evidence="4 5">DSM 22083</strain>
    </source>
</reference>
<gene>
    <name evidence="4" type="ORF">BKA15_003761</name>
</gene>
<evidence type="ECO:0000256" key="1">
    <source>
        <dbReference type="ARBA" id="ARBA00001946"/>
    </source>
</evidence>
<protein>
    <submittedName>
        <fullName evidence="4">8-oxo-dGTP pyrophosphatase MutT (NUDIX family)</fullName>
    </submittedName>
</protein>